<dbReference type="STRING" id="1353009.A0A1Y2IKQ1"/>
<evidence type="ECO:0008006" key="4">
    <source>
        <dbReference type="Google" id="ProtNLM"/>
    </source>
</evidence>
<dbReference type="OrthoDB" id="74813at2759"/>
<evidence type="ECO:0000256" key="1">
    <source>
        <dbReference type="SAM" id="MobiDB-lite"/>
    </source>
</evidence>
<feature type="compositionally biased region" description="Low complexity" evidence="1">
    <location>
        <begin position="170"/>
        <end position="193"/>
    </location>
</feature>
<organism evidence="2 3">
    <name type="scientific">Trametes coccinea (strain BRFM310)</name>
    <name type="common">Pycnoporus coccineus</name>
    <dbReference type="NCBI Taxonomy" id="1353009"/>
    <lineage>
        <taxon>Eukaryota</taxon>
        <taxon>Fungi</taxon>
        <taxon>Dikarya</taxon>
        <taxon>Basidiomycota</taxon>
        <taxon>Agaricomycotina</taxon>
        <taxon>Agaricomycetes</taxon>
        <taxon>Polyporales</taxon>
        <taxon>Polyporaceae</taxon>
        <taxon>Trametes</taxon>
    </lineage>
</organism>
<feature type="compositionally biased region" description="Low complexity" evidence="1">
    <location>
        <begin position="263"/>
        <end position="272"/>
    </location>
</feature>
<accession>A0A1Y2IKQ1</accession>
<feature type="region of interest" description="Disordered" evidence="1">
    <location>
        <begin position="80"/>
        <end position="405"/>
    </location>
</feature>
<evidence type="ECO:0000313" key="2">
    <source>
        <dbReference type="EMBL" id="OSD01695.1"/>
    </source>
</evidence>
<feature type="compositionally biased region" description="Pro residues" evidence="1">
    <location>
        <begin position="211"/>
        <end position="226"/>
    </location>
</feature>
<reference evidence="2 3" key="1">
    <citation type="journal article" date="2015" name="Biotechnol. Biofuels">
        <title>Enhanced degradation of softwood versus hardwood by the white-rot fungus Pycnoporus coccineus.</title>
        <authorList>
            <person name="Couturier M."/>
            <person name="Navarro D."/>
            <person name="Chevret D."/>
            <person name="Henrissat B."/>
            <person name="Piumi F."/>
            <person name="Ruiz-Duenas F.J."/>
            <person name="Martinez A.T."/>
            <person name="Grigoriev I.V."/>
            <person name="Riley R."/>
            <person name="Lipzen A."/>
            <person name="Berrin J.G."/>
            <person name="Master E.R."/>
            <person name="Rosso M.N."/>
        </authorList>
    </citation>
    <scope>NUCLEOTIDE SEQUENCE [LARGE SCALE GENOMIC DNA]</scope>
    <source>
        <strain evidence="2 3">BRFM310</strain>
    </source>
</reference>
<gene>
    <name evidence="2" type="ORF">PYCCODRAFT_1411887</name>
</gene>
<proteinExistence type="predicted"/>
<feature type="compositionally biased region" description="Basic residues" evidence="1">
    <location>
        <begin position="234"/>
        <end position="243"/>
    </location>
</feature>
<evidence type="ECO:0000313" key="3">
    <source>
        <dbReference type="Proteomes" id="UP000193067"/>
    </source>
</evidence>
<name>A0A1Y2IKQ1_TRAC3</name>
<dbReference type="AlphaFoldDB" id="A0A1Y2IKQ1"/>
<sequence length="587" mass="62652">MRLKVESVPPLPHVKAWFSANALPSVLDLKTSLCTDLHALKQGRVQPQDILLLLDDFELLDSSSIDVVRDGDLIVIKKRPASTAAKRKAPSESPAPARKRSRTDDARAASRKPSVAKGSNTIRPALAAASESSSDSDSDSDSDSSDDSSSDADSDADSDSDASDSESSSDESTSSSSTSTSTSSSTSTSASSARPTIRPRQPKPANDAPKAPQPSKPAPPPVPPGLGKPATHSRNLRRRRKKMYERLSQTAEPASANAVPLGTRARTAAAASEEPEQQPQPPTPTQVNGKTKGKEPERQQSGEAAPPAFMMASLQNKNKRRGFKNAMSQGVPAKIYFPDAAGSSSSSSSQAQHEEQQQSMDVDPDAQLVEAALQPHPSPPTTSTPSRPVSRAQPRLVPPSEKQALGQLPANVFVTSVDVEEGLWPTRGKKAKKKKKKQVQVEEEEYYEEDTFAGGLPYDDPPEDPVAEVAVAQSKEPVAESTEHAVVAAQWDTLRKVTDKSQLAPGATVGWKALGINFATLTPEMLLHIGRVIRCDDQLVVEPFAEPSVEELSFGGAVVAEEGGAAEETFEWPDVFSGDWRLVSVAR</sequence>
<feature type="compositionally biased region" description="Acidic residues" evidence="1">
    <location>
        <begin position="134"/>
        <end position="169"/>
    </location>
</feature>
<keyword evidence="3" id="KW-1185">Reference proteome</keyword>
<dbReference type="EMBL" id="KZ084109">
    <property type="protein sequence ID" value="OSD01695.1"/>
    <property type="molecule type" value="Genomic_DNA"/>
</dbReference>
<dbReference type="Proteomes" id="UP000193067">
    <property type="component" value="Unassembled WGS sequence"/>
</dbReference>
<protein>
    <recommendedName>
        <fullName evidence="4">Coilin</fullName>
    </recommendedName>
</protein>